<organism evidence="5 6">
    <name type="scientific">Tuber melanosporum (strain Mel28)</name>
    <name type="common">Perigord black truffle</name>
    <dbReference type="NCBI Taxonomy" id="656061"/>
    <lineage>
        <taxon>Eukaryota</taxon>
        <taxon>Fungi</taxon>
        <taxon>Dikarya</taxon>
        <taxon>Ascomycota</taxon>
        <taxon>Pezizomycotina</taxon>
        <taxon>Pezizomycetes</taxon>
        <taxon>Pezizales</taxon>
        <taxon>Tuberaceae</taxon>
        <taxon>Tuber</taxon>
    </lineage>
</organism>
<evidence type="ECO:0000313" key="5">
    <source>
        <dbReference type="EMBL" id="CAZ85395.1"/>
    </source>
</evidence>
<reference evidence="5 6" key="1">
    <citation type="journal article" date="2010" name="Nature">
        <title>Perigord black truffle genome uncovers evolutionary origins and mechanisms of symbiosis.</title>
        <authorList>
            <person name="Martin F."/>
            <person name="Kohler A."/>
            <person name="Murat C."/>
            <person name="Balestrini R."/>
            <person name="Coutinho P.M."/>
            <person name="Jaillon O."/>
            <person name="Montanini B."/>
            <person name="Morin E."/>
            <person name="Noel B."/>
            <person name="Percudani R."/>
            <person name="Porcel B."/>
            <person name="Rubini A."/>
            <person name="Amicucci A."/>
            <person name="Amselem J."/>
            <person name="Anthouard V."/>
            <person name="Arcioni S."/>
            <person name="Artiguenave F."/>
            <person name="Aury J.M."/>
            <person name="Ballario P."/>
            <person name="Bolchi A."/>
            <person name="Brenna A."/>
            <person name="Brun A."/>
            <person name="Buee M."/>
            <person name="Cantarel B."/>
            <person name="Chevalier G."/>
            <person name="Couloux A."/>
            <person name="Da Silva C."/>
            <person name="Denoeud F."/>
            <person name="Duplessis S."/>
            <person name="Ghignone S."/>
            <person name="Hilselberger B."/>
            <person name="Iotti M."/>
            <person name="Marcais B."/>
            <person name="Mello A."/>
            <person name="Miranda M."/>
            <person name="Pacioni G."/>
            <person name="Quesneville H."/>
            <person name="Riccioni C."/>
            <person name="Ruotolo R."/>
            <person name="Splivallo R."/>
            <person name="Stocchi V."/>
            <person name="Tisserant E."/>
            <person name="Viscomi A.R."/>
            <person name="Zambonelli A."/>
            <person name="Zampieri E."/>
            <person name="Henrissat B."/>
            <person name="Lebrun M.H."/>
            <person name="Paolocci F."/>
            <person name="Bonfante P."/>
            <person name="Ottonello S."/>
            <person name="Wincker P."/>
        </authorList>
    </citation>
    <scope>NUCLEOTIDE SEQUENCE [LARGE SCALE GENOMIC DNA]</scope>
    <source>
        <strain evidence="5 6">Mel28</strain>
    </source>
</reference>
<dbReference type="Gene3D" id="1.10.510.10">
    <property type="entry name" value="Transferase(Phosphotransferase) domain 1"/>
    <property type="match status" value="1"/>
</dbReference>
<dbReference type="PANTHER" id="PTHR24346">
    <property type="entry name" value="MAP/MICROTUBULE AFFINITY-REGULATING KINASE"/>
    <property type="match status" value="1"/>
</dbReference>
<dbReference type="PROSITE" id="PS00108">
    <property type="entry name" value="PROTEIN_KINASE_ST"/>
    <property type="match status" value="1"/>
</dbReference>
<feature type="region of interest" description="Disordered" evidence="3">
    <location>
        <begin position="165"/>
        <end position="215"/>
    </location>
</feature>
<evidence type="ECO:0000259" key="4">
    <source>
        <dbReference type="PROSITE" id="PS50011"/>
    </source>
</evidence>
<evidence type="ECO:0000256" key="2">
    <source>
        <dbReference type="ARBA" id="ARBA00022840"/>
    </source>
</evidence>
<keyword evidence="1" id="KW-0547">Nucleotide-binding</keyword>
<keyword evidence="6" id="KW-1185">Reference proteome</keyword>
<dbReference type="Proteomes" id="UP000006911">
    <property type="component" value="Unassembled WGS sequence"/>
</dbReference>
<dbReference type="InterPro" id="IPR011009">
    <property type="entry name" value="Kinase-like_dom_sf"/>
</dbReference>
<feature type="domain" description="Protein kinase" evidence="4">
    <location>
        <begin position="367"/>
        <end position="701"/>
    </location>
</feature>
<dbReference type="EMBL" id="FN430349">
    <property type="protein sequence ID" value="CAZ85395.1"/>
    <property type="molecule type" value="Genomic_DNA"/>
</dbReference>
<dbReference type="GO" id="GO:0035556">
    <property type="term" value="P:intracellular signal transduction"/>
    <property type="evidence" value="ECO:0007669"/>
    <property type="project" value="TreeGrafter"/>
</dbReference>
<feature type="compositionally biased region" description="Low complexity" evidence="3">
    <location>
        <begin position="32"/>
        <end position="43"/>
    </location>
</feature>
<evidence type="ECO:0000256" key="3">
    <source>
        <dbReference type="SAM" id="MobiDB-lite"/>
    </source>
</evidence>
<feature type="region of interest" description="Disordered" evidence="3">
    <location>
        <begin position="1"/>
        <end position="107"/>
    </location>
</feature>
<dbReference type="SMART" id="SM00220">
    <property type="entry name" value="S_TKc"/>
    <property type="match status" value="1"/>
</dbReference>
<protein>
    <submittedName>
        <fullName evidence="5">(Perigord truffle) hypothetical protein</fullName>
    </submittedName>
</protein>
<evidence type="ECO:0000313" key="6">
    <source>
        <dbReference type="Proteomes" id="UP000006911"/>
    </source>
</evidence>
<feature type="compositionally biased region" description="Polar residues" evidence="3">
    <location>
        <begin position="187"/>
        <end position="215"/>
    </location>
</feature>
<dbReference type="InParanoid" id="D5GLK2"/>
<dbReference type="GeneID" id="9186139"/>
<dbReference type="GO" id="GO:0005737">
    <property type="term" value="C:cytoplasm"/>
    <property type="evidence" value="ECO:0007669"/>
    <property type="project" value="TreeGrafter"/>
</dbReference>
<gene>
    <name evidence="5" type="ORF">GSTUM_00010246001</name>
</gene>
<dbReference type="PROSITE" id="PS50011">
    <property type="entry name" value="PROTEIN_KINASE_DOM"/>
    <property type="match status" value="1"/>
</dbReference>
<dbReference type="OMA" id="TMMERRI"/>
<accession>D5GLK2</accession>
<dbReference type="STRING" id="656061.D5GLK2"/>
<dbReference type="HOGENOM" id="CLU_019271_1_0_1"/>
<dbReference type="GO" id="GO:0004674">
    <property type="term" value="F:protein serine/threonine kinase activity"/>
    <property type="evidence" value="ECO:0007669"/>
    <property type="project" value="TreeGrafter"/>
</dbReference>
<dbReference type="InterPro" id="IPR000719">
    <property type="entry name" value="Prot_kinase_dom"/>
</dbReference>
<dbReference type="Pfam" id="PF00069">
    <property type="entry name" value="Pkinase"/>
    <property type="match status" value="1"/>
</dbReference>
<feature type="compositionally biased region" description="Low complexity" evidence="3">
    <location>
        <begin position="125"/>
        <end position="137"/>
    </location>
</feature>
<feature type="compositionally biased region" description="Pro residues" evidence="3">
    <location>
        <begin position="18"/>
        <end position="31"/>
    </location>
</feature>
<dbReference type="eggNOG" id="KOG0586">
    <property type="taxonomic scope" value="Eukaryota"/>
</dbReference>
<feature type="compositionally biased region" description="Low complexity" evidence="3">
    <location>
        <begin position="315"/>
        <end position="342"/>
    </location>
</feature>
<dbReference type="PANTHER" id="PTHR24346:SF30">
    <property type="entry name" value="MATERNAL EMBRYONIC LEUCINE ZIPPER KINASE"/>
    <property type="match status" value="1"/>
</dbReference>
<dbReference type="RefSeq" id="XP_002841204.1">
    <property type="nucleotide sequence ID" value="XM_002841158.1"/>
</dbReference>
<feature type="region of interest" description="Disordered" evidence="3">
    <location>
        <begin position="119"/>
        <end position="147"/>
    </location>
</feature>
<dbReference type="KEGG" id="tml:GSTUM_00010246001"/>
<dbReference type="AlphaFoldDB" id="D5GLK2"/>
<keyword evidence="2" id="KW-0067">ATP-binding</keyword>
<dbReference type="InterPro" id="IPR008271">
    <property type="entry name" value="Ser/Thr_kinase_AS"/>
</dbReference>
<dbReference type="FunCoup" id="D5GLK2">
    <property type="interactions" value="96"/>
</dbReference>
<feature type="region of interest" description="Disordered" evidence="3">
    <location>
        <begin position="305"/>
        <end position="342"/>
    </location>
</feature>
<dbReference type="SUPFAM" id="SSF56112">
    <property type="entry name" value="Protein kinase-like (PK-like)"/>
    <property type="match status" value="1"/>
</dbReference>
<sequence>MSAVGQQLGEHQQKRVLVPPPPPIPPSPPSSPTNTITLITNNPPFTPLPPSPTVTKANCVPSTTPSIPDRDQQRDAAVLQLQPPAQPPLPHNNPAQHGPHPPTILPGLRLQTSNLIVAKHHPNTGGSSAGPSRSTSSVDPLSPASAGSVYSPAMEVLAKMTPLPSPIVTGDSPGPWNKYRSRPVSRKPSQTRPTPPRSINGSESALVTSTGESLSTALAAQPQRKLYQGFTPTPPGAEFAYNNNSVTRSRDDFDTSSLTVPYSRSQNLFRPSLTGGPGTDEGGSNYELDASGGLRMRREDFLAQPRRWTVSSTESSPALSGSTTSVSSISSTDTATDAAESSNRLIKKHRLESFEAKTVPNNKVRKWRGLRLLGHGTFSKVILATSEDIPDEVDSLDDDGVVVGRKPLSLDPRKLVAVKIVEHGAAGGASKERVESSLKRELDILKSVNYPALVRLRAYTVEPKRALLILPYCPGGDLFDLAADSSFTLEAPLVRRMFAEIVGAVRYLHRNGIVHRDVKLENVLINYTKDQLLEIASSPYDLPFPITTLTDVGLSRRVDFSSDDYLLTTRCGSDDYASPELIMAQEYDGRQTDAWALGVLLFALMEGRLPFDPPPGSSEQKMRSKTAHRIARCEWKWVKLAPKSAEVNSSGDSGIVVDVNGNEKFQGYDPEYERGKHIVEGLLKRASKRWKLEMVEQDEWVKGAILVVMRERDEL</sequence>
<name>D5GLK2_TUBMM</name>
<evidence type="ECO:0000256" key="1">
    <source>
        <dbReference type="ARBA" id="ARBA00022741"/>
    </source>
</evidence>
<dbReference type="GO" id="GO:0005524">
    <property type="term" value="F:ATP binding"/>
    <property type="evidence" value="ECO:0007669"/>
    <property type="project" value="UniProtKB-KW"/>
</dbReference>
<proteinExistence type="predicted"/>